<feature type="compositionally biased region" description="Low complexity" evidence="1">
    <location>
        <begin position="118"/>
        <end position="129"/>
    </location>
</feature>
<organism evidence="2">
    <name type="scientific">Salix viminalis</name>
    <name type="common">Common osier</name>
    <name type="synonym">Basket willow</name>
    <dbReference type="NCBI Taxonomy" id="40686"/>
    <lineage>
        <taxon>Eukaryota</taxon>
        <taxon>Viridiplantae</taxon>
        <taxon>Streptophyta</taxon>
        <taxon>Embryophyta</taxon>
        <taxon>Tracheophyta</taxon>
        <taxon>Spermatophyta</taxon>
        <taxon>Magnoliopsida</taxon>
        <taxon>eudicotyledons</taxon>
        <taxon>Gunneridae</taxon>
        <taxon>Pentapetalae</taxon>
        <taxon>rosids</taxon>
        <taxon>fabids</taxon>
        <taxon>Malpighiales</taxon>
        <taxon>Salicaceae</taxon>
        <taxon>Saliceae</taxon>
        <taxon>Salix</taxon>
    </lineage>
</organism>
<feature type="region of interest" description="Disordered" evidence="1">
    <location>
        <begin position="73"/>
        <end position="142"/>
    </location>
</feature>
<dbReference type="EMBL" id="CAADRP010001641">
    <property type="protein sequence ID" value="VFU46157.1"/>
    <property type="molecule type" value="Genomic_DNA"/>
</dbReference>
<feature type="region of interest" description="Disordered" evidence="1">
    <location>
        <begin position="1"/>
        <end position="28"/>
    </location>
</feature>
<name>A0A6N2MDT7_SALVM</name>
<gene>
    <name evidence="2" type="ORF">SVIM_LOCUS292105</name>
</gene>
<accession>A0A6N2MDT7</accession>
<evidence type="ECO:0000256" key="1">
    <source>
        <dbReference type="SAM" id="MobiDB-lite"/>
    </source>
</evidence>
<protein>
    <submittedName>
        <fullName evidence="2">Uncharacterized protein</fullName>
    </submittedName>
</protein>
<dbReference type="AlphaFoldDB" id="A0A6N2MDT7"/>
<evidence type="ECO:0000313" key="2">
    <source>
        <dbReference type="EMBL" id="VFU46157.1"/>
    </source>
</evidence>
<reference evidence="2" key="1">
    <citation type="submission" date="2019-03" db="EMBL/GenBank/DDBJ databases">
        <authorList>
            <person name="Mank J."/>
            <person name="Almeida P."/>
        </authorList>
    </citation>
    <scope>NUCLEOTIDE SEQUENCE</scope>
    <source>
        <strain evidence="2">78183</strain>
    </source>
</reference>
<proteinExistence type="predicted"/>
<feature type="compositionally biased region" description="Polar residues" evidence="1">
    <location>
        <begin position="92"/>
        <end position="102"/>
    </location>
</feature>
<sequence length="142" mass="15612">MKSRGQGSKGWRHRQMPLTHSHDQGFKDGGNSVFAAPTSPLTSSLYGQINGSCPFHHHIPISHEIPLQSYRKLSNGRGCGGEGEREVPISNVVGQSAKSSSTRGKRHHARSKLEQDPTESSTRSEYTRSAMAVKGREREVAY</sequence>